<reference evidence="2 3" key="1">
    <citation type="journal article" date="2015" name="Genome Biol. Evol.">
        <title>The genome of winter moth (Operophtera brumata) provides a genomic perspective on sexual dimorphism and phenology.</title>
        <authorList>
            <person name="Derks M.F."/>
            <person name="Smit S."/>
            <person name="Salis L."/>
            <person name="Schijlen E."/>
            <person name="Bossers A."/>
            <person name="Mateman C."/>
            <person name="Pijl A.S."/>
            <person name="de Ridder D."/>
            <person name="Groenen M.A."/>
            <person name="Visser M.E."/>
            <person name="Megens H.J."/>
        </authorList>
    </citation>
    <scope>NUCLEOTIDE SEQUENCE [LARGE SCALE GENOMIC DNA]</scope>
    <source>
        <strain evidence="2">WM2013NL</strain>
        <tissue evidence="2">Head and thorax</tissue>
    </source>
</reference>
<dbReference type="AlphaFoldDB" id="A0A0L7KTZ7"/>
<dbReference type="Proteomes" id="UP000037510">
    <property type="component" value="Unassembled WGS sequence"/>
</dbReference>
<feature type="compositionally biased region" description="Basic and acidic residues" evidence="1">
    <location>
        <begin position="1"/>
        <end position="10"/>
    </location>
</feature>
<feature type="region of interest" description="Disordered" evidence="1">
    <location>
        <begin position="1"/>
        <end position="40"/>
    </location>
</feature>
<gene>
    <name evidence="2" type="ORF">OBRU01_21754</name>
</gene>
<dbReference type="GO" id="GO:0016301">
    <property type="term" value="F:kinase activity"/>
    <property type="evidence" value="ECO:0007669"/>
    <property type="project" value="UniProtKB-KW"/>
</dbReference>
<organism evidence="2 3">
    <name type="scientific">Operophtera brumata</name>
    <name type="common">Winter moth</name>
    <name type="synonym">Phalaena brumata</name>
    <dbReference type="NCBI Taxonomy" id="104452"/>
    <lineage>
        <taxon>Eukaryota</taxon>
        <taxon>Metazoa</taxon>
        <taxon>Ecdysozoa</taxon>
        <taxon>Arthropoda</taxon>
        <taxon>Hexapoda</taxon>
        <taxon>Insecta</taxon>
        <taxon>Pterygota</taxon>
        <taxon>Neoptera</taxon>
        <taxon>Endopterygota</taxon>
        <taxon>Lepidoptera</taxon>
        <taxon>Glossata</taxon>
        <taxon>Ditrysia</taxon>
        <taxon>Geometroidea</taxon>
        <taxon>Geometridae</taxon>
        <taxon>Larentiinae</taxon>
        <taxon>Operophtera</taxon>
    </lineage>
</organism>
<dbReference type="EMBL" id="JTDY01005818">
    <property type="protein sequence ID" value="KOB66585.1"/>
    <property type="molecule type" value="Genomic_DNA"/>
</dbReference>
<sequence length="40" mass="4356">MGAQQGKERGFGGASMRASRKPRLPKDPRVLGSNIFTEHS</sequence>
<keyword evidence="2" id="KW-0418">Kinase</keyword>
<name>A0A0L7KTZ7_OPEBR</name>
<dbReference type="STRING" id="104452.A0A0L7KTZ7"/>
<evidence type="ECO:0000313" key="3">
    <source>
        <dbReference type="Proteomes" id="UP000037510"/>
    </source>
</evidence>
<accession>A0A0L7KTZ7</accession>
<keyword evidence="3" id="KW-1185">Reference proteome</keyword>
<comment type="caution">
    <text evidence="2">The sequence shown here is derived from an EMBL/GenBank/DDBJ whole genome shotgun (WGS) entry which is preliminary data.</text>
</comment>
<protein>
    <submittedName>
        <fullName evidence="2">Protein tyrosine kinase</fullName>
    </submittedName>
</protein>
<evidence type="ECO:0000313" key="2">
    <source>
        <dbReference type="EMBL" id="KOB66585.1"/>
    </source>
</evidence>
<proteinExistence type="predicted"/>
<feature type="non-terminal residue" evidence="2">
    <location>
        <position position="40"/>
    </location>
</feature>
<keyword evidence="2" id="KW-0808">Transferase</keyword>
<evidence type="ECO:0000256" key="1">
    <source>
        <dbReference type="SAM" id="MobiDB-lite"/>
    </source>
</evidence>